<evidence type="ECO:0000256" key="5">
    <source>
        <dbReference type="ARBA" id="ARBA00022496"/>
    </source>
</evidence>
<dbReference type="InterPro" id="IPR039426">
    <property type="entry name" value="TonB-dep_rcpt-like"/>
</dbReference>
<evidence type="ECO:0000259" key="17">
    <source>
        <dbReference type="Pfam" id="PF00593"/>
    </source>
</evidence>
<accession>A0A380WC53</accession>
<keyword evidence="13 14" id="KW-0998">Cell outer membrane</keyword>
<proteinExistence type="inferred from homology"/>
<dbReference type="InterPro" id="IPR037066">
    <property type="entry name" value="Plug_dom_sf"/>
</dbReference>
<evidence type="ECO:0000256" key="9">
    <source>
        <dbReference type="ARBA" id="ARBA00023065"/>
    </source>
</evidence>
<dbReference type="PANTHER" id="PTHR32552:SF82">
    <property type="entry name" value="FCUA PROTEIN"/>
    <property type="match status" value="1"/>
</dbReference>
<organism evidence="19 20">
    <name type="scientific">Afipia felis</name>
    <name type="common">Cat scratch disease bacillus</name>
    <dbReference type="NCBI Taxonomy" id="1035"/>
    <lineage>
        <taxon>Bacteria</taxon>
        <taxon>Pseudomonadati</taxon>
        <taxon>Pseudomonadota</taxon>
        <taxon>Alphaproteobacteria</taxon>
        <taxon>Hyphomicrobiales</taxon>
        <taxon>Nitrobacteraceae</taxon>
        <taxon>Afipia</taxon>
    </lineage>
</organism>
<feature type="domain" description="TonB-dependent receptor-like beta-barrel" evidence="17">
    <location>
        <begin position="211"/>
        <end position="644"/>
    </location>
</feature>
<dbReference type="EMBL" id="UIGB01000001">
    <property type="protein sequence ID" value="SUU86396.1"/>
    <property type="molecule type" value="Genomic_DNA"/>
</dbReference>
<dbReference type="Gene3D" id="2.170.130.10">
    <property type="entry name" value="TonB-dependent receptor, plug domain"/>
    <property type="match status" value="1"/>
</dbReference>
<dbReference type="GO" id="GO:0038023">
    <property type="term" value="F:signaling receptor activity"/>
    <property type="evidence" value="ECO:0007669"/>
    <property type="project" value="InterPro"/>
</dbReference>
<dbReference type="Pfam" id="PF07715">
    <property type="entry name" value="Plug"/>
    <property type="match status" value="1"/>
</dbReference>
<evidence type="ECO:0000256" key="2">
    <source>
        <dbReference type="ARBA" id="ARBA00009810"/>
    </source>
</evidence>
<keyword evidence="10 16" id="KW-0798">TonB box</keyword>
<dbReference type="InterPro" id="IPR010917">
    <property type="entry name" value="TonB_rcpt_CS"/>
</dbReference>
<evidence type="ECO:0000259" key="18">
    <source>
        <dbReference type="Pfam" id="PF07715"/>
    </source>
</evidence>
<dbReference type="Pfam" id="PF00593">
    <property type="entry name" value="TonB_dep_Rec_b-barrel"/>
    <property type="match status" value="1"/>
</dbReference>
<evidence type="ECO:0000256" key="14">
    <source>
        <dbReference type="PROSITE-ProRule" id="PRU01360"/>
    </source>
</evidence>
<evidence type="ECO:0000256" key="16">
    <source>
        <dbReference type="RuleBase" id="RU003357"/>
    </source>
</evidence>
<comment type="subcellular location">
    <subcellularLocation>
        <location evidence="1 14">Cell outer membrane</location>
        <topology evidence="1 14">Multi-pass membrane protein</topology>
    </subcellularLocation>
</comment>
<gene>
    <name evidence="19" type="primary">fcuA</name>
    <name evidence="19" type="ORF">NCTC12722_03621</name>
</gene>
<dbReference type="CDD" id="cd01347">
    <property type="entry name" value="ligand_gated_channel"/>
    <property type="match status" value="1"/>
</dbReference>
<evidence type="ECO:0000256" key="13">
    <source>
        <dbReference type="ARBA" id="ARBA00023237"/>
    </source>
</evidence>
<evidence type="ECO:0000256" key="10">
    <source>
        <dbReference type="ARBA" id="ARBA00023077"/>
    </source>
</evidence>
<protein>
    <submittedName>
        <fullName evidence="19">Ferrichrome receptor FcuA</fullName>
    </submittedName>
</protein>
<sequence>MIGGLPPAYAGGQVASGSQVGLLGNRSIMDTPFNQTSYTAKTIQDQQARKLDDVLANDPSVRPSVPRAYGFDFISIRGFDVPSSAYGINGLYGIASAFSFSSLSAIERVEVLKGPGALLNGMPPGGGVGGSVNLVTKRATDDPITQITNTYASRSQFGTHLDVGRRYGESNEFGVRFNGSYRNGDTDLAYQSQELGTASLGLDYRGERVRLSADFGYENNNTDAMTRFVTLPANFTAVPAPPDARSYFNPSWGYWRGEGKFGLVQGEIDITENLTAYAQAGVVSGTTQYLYSDIKLKTINGEFDGSSRLNRQYRDQTAAQAGFRATVDTGPFNHAINFNATRSEGETGILNTTGTAFTSNIYNPRPSPAPSLWVGAPPKISDSNLSSFGIADTISTWDKRIQFTVGVRRQFVESGSFSATTGLKTGGYDSSATTPAYALVVKPLENVSLYANYIEGLEAGTVVSGGTPPYTNVGEVLPPYRTRQYETGIKVDWGRISTTFSAFDITKPLQVVDTTTNTLTQAGESRNRGLELNVFGEVTPGVRLLGGVMYIDARQEKTQGGKYDGYRTFGVSHTQLNLGGEWDVPFVPGLTLTGRAIHTGSFYADQANVQLVSDWARYDVGARYTFVSPWNKKPVVVRFQVENLLDKNYWQAANTSGYLYLGAPRTYLASTTFNF</sequence>
<dbReference type="InterPro" id="IPR010105">
    <property type="entry name" value="TonB_sidphr_rcpt"/>
</dbReference>
<dbReference type="PANTHER" id="PTHR32552">
    <property type="entry name" value="FERRICHROME IRON RECEPTOR-RELATED"/>
    <property type="match status" value="1"/>
</dbReference>
<feature type="domain" description="TonB-dependent receptor plug" evidence="18">
    <location>
        <begin position="28"/>
        <end position="128"/>
    </location>
</feature>
<keyword evidence="9" id="KW-0406">Ion transport</keyword>
<keyword evidence="5" id="KW-0410">Iron transport</keyword>
<evidence type="ECO:0000256" key="7">
    <source>
        <dbReference type="ARBA" id="ARBA00022729"/>
    </source>
</evidence>
<keyword evidence="12 19" id="KW-0675">Receptor</keyword>
<keyword evidence="11 14" id="KW-0472">Membrane</keyword>
<keyword evidence="6 14" id="KW-0812">Transmembrane</keyword>
<keyword evidence="8" id="KW-0408">Iron</keyword>
<evidence type="ECO:0000256" key="6">
    <source>
        <dbReference type="ARBA" id="ARBA00022692"/>
    </source>
</evidence>
<dbReference type="Proteomes" id="UP000254343">
    <property type="component" value="Unassembled WGS sequence"/>
</dbReference>
<dbReference type="InterPro" id="IPR036942">
    <property type="entry name" value="Beta-barrel_TonB_sf"/>
</dbReference>
<evidence type="ECO:0000256" key="3">
    <source>
        <dbReference type="ARBA" id="ARBA00022448"/>
    </source>
</evidence>
<dbReference type="InterPro" id="IPR000531">
    <property type="entry name" value="Beta-barrel_TonB"/>
</dbReference>
<dbReference type="NCBIfam" id="TIGR01783">
    <property type="entry name" value="TonB-siderophor"/>
    <property type="match status" value="1"/>
</dbReference>
<dbReference type="GO" id="GO:0009279">
    <property type="term" value="C:cell outer membrane"/>
    <property type="evidence" value="ECO:0007669"/>
    <property type="project" value="UniProtKB-SubCell"/>
</dbReference>
<evidence type="ECO:0000256" key="11">
    <source>
        <dbReference type="ARBA" id="ARBA00023136"/>
    </source>
</evidence>
<name>A0A380WC53_AFIFE</name>
<evidence type="ECO:0000256" key="8">
    <source>
        <dbReference type="ARBA" id="ARBA00023004"/>
    </source>
</evidence>
<dbReference type="GO" id="GO:0015891">
    <property type="term" value="P:siderophore transport"/>
    <property type="evidence" value="ECO:0007669"/>
    <property type="project" value="InterPro"/>
</dbReference>
<keyword evidence="7" id="KW-0732">Signal</keyword>
<keyword evidence="4 14" id="KW-1134">Transmembrane beta strand</keyword>
<evidence type="ECO:0000256" key="1">
    <source>
        <dbReference type="ARBA" id="ARBA00004571"/>
    </source>
</evidence>
<evidence type="ECO:0000256" key="4">
    <source>
        <dbReference type="ARBA" id="ARBA00022452"/>
    </source>
</evidence>
<dbReference type="PROSITE" id="PS01156">
    <property type="entry name" value="TONB_DEPENDENT_REC_2"/>
    <property type="match status" value="1"/>
</dbReference>
<dbReference type="GO" id="GO:0015344">
    <property type="term" value="F:siderophore uptake transmembrane transporter activity"/>
    <property type="evidence" value="ECO:0007669"/>
    <property type="project" value="TreeGrafter"/>
</dbReference>
<dbReference type="PROSITE" id="PS52016">
    <property type="entry name" value="TONB_DEPENDENT_REC_3"/>
    <property type="match status" value="1"/>
</dbReference>
<feature type="short sequence motif" description="TonB C-terminal box" evidence="15">
    <location>
        <begin position="658"/>
        <end position="675"/>
    </location>
</feature>
<reference evidence="19 20" key="1">
    <citation type="submission" date="2018-06" db="EMBL/GenBank/DDBJ databases">
        <authorList>
            <consortium name="Pathogen Informatics"/>
            <person name="Doyle S."/>
        </authorList>
    </citation>
    <scope>NUCLEOTIDE SEQUENCE [LARGE SCALE GENOMIC DNA]</scope>
    <source>
        <strain evidence="19 20">NCTC12722</strain>
    </source>
</reference>
<evidence type="ECO:0000313" key="20">
    <source>
        <dbReference type="Proteomes" id="UP000254343"/>
    </source>
</evidence>
<dbReference type="Gene3D" id="2.40.170.20">
    <property type="entry name" value="TonB-dependent receptor, beta-barrel domain"/>
    <property type="match status" value="1"/>
</dbReference>
<keyword evidence="3 14" id="KW-0813">Transport</keyword>
<dbReference type="AlphaFoldDB" id="A0A380WC53"/>
<dbReference type="InterPro" id="IPR012910">
    <property type="entry name" value="Plug_dom"/>
</dbReference>
<evidence type="ECO:0000256" key="12">
    <source>
        <dbReference type="ARBA" id="ARBA00023170"/>
    </source>
</evidence>
<comment type="similarity">
    <text evidence="2 14 16">Belongs to the TonB-dependent receptor family.</text>
</comment>
<evidence type="ECO:0000313" key="19">
    <source>
        <dbReference type="EMBL" id="SUU86396.1"/>
    </source>
</evidence>
<dbReference type="SUPFAM" id="SSF56935">
    <property type="entry name" value="Porins"/>
    <property type="match status" value="1"/>
</dbReference>
<evidence type="ECO:0000256" key="15">
    <source>
        <dbReference type="PROSITE-ProRule" id="PRU10144"/>
    </source>
</evidence>